<feature type="region of interest" description="Disordered" evidence="5">
    <location>
        <begin position="513"/>
        <end position="589"/>
    </location>
</feature>
<organism evidence="7 8">
    <name type="scientific">Ameiurus melas</name>
    <name type="common">Black bullhead</name>
    <name type="synonym">Silurus melas</name>
    <dbReference type="NCBI Taxonomy" id="219545"/>
    <lineage>
        <taxon>Eukaryota</taxon>
        <taxon>Metazoa</taxon>
        <taxon>Chordata</taxon>
        <taxon>Craniata</taxon>
        <taxon>Vertebrata</taxon>
        <taxon>Euteleostomi</taxon>
        <taxon>Actinopterygii</taxon>
        <taxon>Neopterygii</taxon>
        <taxon>Teleostei</taxon>
        <taxon>Ostariophysi</taxon>
        <taxon>Siluriformes</taxon>
        <taxon>Ictaluridae</taxon>
        <taxon>Ameiurus</taxon>
    </lineage>
</organism>
<reference evidence="7 8" key="1">
    <citation type="submission" date="2020-02" db="EMBL/GenBank/DDBJ databases">
        <title>A chromosome-scale genome assembly of the black bullhead catfish (Ameiurus melas).</title>
        <authorList>
            <person name="Wen M."/>
            <person name="Zham M."/>
            <person name="Cabau C."/>
            <person name="Klopp C."/>
            <person name="Donnadieu C."/>
            <person name="Roques C."/>
            <person name="Bouchez O."/>
            <person name="Lampietro C."/>
            <person name="Jouanno E."/>
            <person name="Herpin A."/>
            <person name="Louis A."/>
            <person name="Berthelot C."/>
            <person name="Parey E."/>
            <person name="Roest-Crollius H."/>
            <person name="Braasch I."/>
            <person name="Postlethwait J."/>
            <person name="Robinson-Rechavi M."/>
            <person name="Echchiki A."/>
            <person name="Begum T."/>
            <person name="Montfort J."/>
            <person name="Schartl M."/>
            <person name="Bobe J."/>
            <person name="Guiguen Y."/>
        </authorList>
    </citation>
    <scope>NUCLEOTIDE SEQUENCE [LARGE SCALE GENOMIC DNA]</scope>
    <source>
        <strain evidence="7">M_S1</strain>
        <tissue evidence="7">Blood</tissue>
    </source>
</reference>
<dbReference type="GO" id="GO:0046872">
    <property type="term" value="F:metal ion binding"/>
    <property type="evidence" value="ECO:0007669"/>
    <property type="project" value="UniProtKB-KW"/>
</dbReference>
<feature type="compositionally biased region" description="Basic and acidic residues" evidence="5">
    <location>
        <begin position="744"/>
        <end position="767"/>
    </location>
</feature>
<name>A0A7J6BFA0_AMEME</name>
<feature type="compositionally biased region" description="Basic and acidic residues" evidence="5">
    <location>
        <begin position="158"/>
        <end position="282"/>
    </location>
</feature>
<evidence type="ECO:0000313" key="8">
    <source>
        <dbReference type="Proteomes" id="UP000593565"/>
    </source>
</evidence>
<feature type="domain" description="LIM zinc-binding" evidence="6">
    <location>
        <begin position="438"/>
        <end position="498"/>
    </location>
</feature>
<dbReference type="PANTHER" id="PTHR24206">
    <property type="entry name" value="OS06G0237300 PROTEIN"/>
    <property type="match status" value="1"/>
</dbReference>
<gene>
    <name evidence="7" type="ORF">AMELA_G00005770</name>
</gene>
<dbReference type="SUPFAM" id="SSF57716">
    <property type="entry name" value="Glucocorticoid receptor-like (DNA-binding domain)"/>
    <property type="match status" value="2"/>
</dbReference>
<comment type="caution">
    <text evidence="7">The sequence shown here is derived from an EMBL/GenBank/DDBJ whole genome shotgun (WGS) entry which is preliminary data.</text>
</comment>
<evidence type="ECO:0000256" key="2">
    <source>
        <dbReference type="ARBA" id="ARBA00022833"/>
    </source>
</evidence>
<dbReference type="Gene3D" id="2.10.110.10">
    <property type="entry name" value="Cysteine Rich Protein"/>
    <property type="match status" value="1"/>
</dbReference>
<dbReference type="FunFam" id="2.10.110.10:FF:000002">
    <property type="entry name" value="LIM domain and actin-binding 1"/>
    <property type="match status" value="1"/>
</dbReference>
<evidence type="ECO:0000256" key="3">
    <source>
        <dbReference type="ARBA" id="ARBA00023038"/>
    </source>
</evidence>
<feature type="compositionally biased region" description="Polar residues" evidence="5">
    <location>
        <begin position="565"/>
        <end position="575"/>
    </location>
</feature>
<feature type="compositionally biased region" description="Polar residues" evidence="5">
    <location>
        <begin position="772"/>
        <end position="782"/>
    </location>
</feature>
<dbReference type="SMART" id="SM00132">
    <property type="entry name" value="LIM"/>
    <property type="match status" value="1"/>
</dbReference>
<keyword evidence="3 4" id="KW-0440">LIM domain</keyword>
<proteinExistence type="predicted"/>
<dbReference type="InterPro" id="IPR028740">
    <property type="entry name" value="EPLIN_Lim_dom"/>
</dbReference>
<keyword evidence="1 4" id="KW-0479">Metal-binding</keyword>
<keyword evidence="8" id="KW-1185">Reference proteome</keyword>
<evidence type="ECO:0000256" key="4">
    <source>
        <dbReference type="PROSITE-ProRule" id="PRU00125"/>
    </source>
</evidence>
<feature type="region of interest" description="Disordered" evidence="5">
    <location>
        <begin position="375"/>
        <end position="425"/>
    </location>
</feature>
<feature type="compositionally biased region" description="Pro residues" evidence="5">
    <location>
        <begin position="532"/>
        <end position="542"/>
    </location>
</feature>
<feature type="compositionally biased region" description="Basic and acidic residues" evidence="5">
    <location>
        <begin position="723"/>
        <end position="732"/>
    </location>
</feature>
<evidence type="ECO:0000256" key="1">
    <source>
        <dbReference type="ARBA" id="ARBA00022723"/>
    </source>
</evidence>
<dbReference type="Pfam" id="PF00412">
    <property type="entry name" value="LIM"/>
    <property type="match status" value="1"/>
</dbReference>
<dbReference type="InterPro" id="IPR001781">
    <property type="entry name" value="Znf_LIM"/>
</dbReference>
<feature type="compositionally biased region" description="Polar residues" evidence="5">
    <location>
        <begin position="685"/>
        <end position="695"/>
    </location>
</feature>
<dbReference type="AlphaFoldDB" id="A0A7J6BFA0"/>
<feature type="compositionally biased region" description="Polar residues" evidence="5">
    <location>
        <begin position="392"/>
        <end position="401"/>
    </location>
</feature>
<evidence type="ECO:0000259" key="6">
    <source>
        <dbReference type="PROSITE" id="PS50023"/>
    </source>
</evidence>
<feature type="region of interest" description="Disordered" evidence="5">
    <location>
        <begin position="645"/>
        <end position="786"/>
    </location>
</feature>
<protein>
    <recommendedName>
        <fullName evidence="6">LIM zinc-binding domain-containing protein</fullName>
    </recommendedName>
</protein>
<accession>A0A7J6BFA0</accession>
<sequence>MPGQELFVTLRVLRVEKVIISLPYVMLSSNEKQLEKQGVAMEPAPFSRKPWSSQSLRITAKELSLVSTRGKHNAIAERFSKYQKAAEETNADKKKMRRGSTSSVQPAESLPSAVRSGNLSVLKKRWEEKRQNAPAGTTPILPAEPRCPTPSQSVRPVKVQEEKKAEVEEVMETKQEMKQEKTQEMKQEKLQEKTQEMKQEKLQEMKQEMKQEKSQEMKQAKSQEMKQEMTKEMKQEKSQEMKQEMTQEKAQEMKQETKQEMKQKKVVEVEDKVEEEQKKEMEMSSLPNSEKPSVALNSLKMMFEKGETKARRISSTSEDSDIRPADRGLASLERSKSLRVRMAKYQAAASKQESHSPQSLLTQAEIEVKSSAVDLKENAPPSGGEQIEKENATSGSMSTKPNGVLADTGSSSTAASEPETNDTPKFVRGQKFRATVRETCVACHKTVYPLEKLVANQQTFHSSCFRCAHCNTKLSLINFACLHGSIYCKPHFNQLFKSKGNYDEGFGHRPHKELWTARGDDEENKESEKPKPASPDPVPVKPPSSEKVLDRSSTVEETPIAKVTDLTTSLETKTQPPVKEAEKPAASVETKRLKIAWPPRTEGSNSALERGKSPVRVFKLKWPPEEEVQSNLESTERVDLKYLRRSASLKERSRPFSVAPRMESTNQEQPRPLKTTLVRSGSMELRSTSKIQIVQNEKGDESSEPIKPSESDHKALNNSETEDLPKQEEKPKIPQSILKQSQSNKREAFEDQMEAEEKPKKTLELKKTSSPQAAENNRTSQDVGFWDGEEAEESLTMEEVIKRNRCYEDEDEDEEFV</sequence>
<dbReference type="Proteomes" id="UP000593565">
    <property type="component" value="Unassembled WGS sequence"/>
</dbReference>
<dbReference type="EMBL" id="JAAGNN010000001">
    <property type="protein sequence ID" value="KAF4093796.1"/>
    <property type="molecule type" value="Genomic_DNA"/>
</dbReference>
<feature type="region of interest" description="Disordered" evidence="5">
    <location>
        <begin position="87"/>
        <end position="111"/>
    </location>
</feature>
<feature type="compositionally biased region" description="Basic and acidic residues" evidence="5">
    <location>
        <begin position="645"/>
        <end position="654"/>
    </location>
</feature>
<dbReference type="PROSITE" id="PS00478">
    <property type="entry name" value="LIM_DOMAIN_1"/>
    <property type="match status" value="1"/>
</dbReference>
<evidence type="ECO:0000313" key="7">
    <source>
        <dbReference type="EMBL" id="KAF4093796.1"/>
    </source>
</evidence>
<keyword evidence="2 4" id="KW-0862">Zinc</keyword>
<dbReference type="PROSITE" id="PS50023">
    <property type="entry name" value="LIM_DOMAIN_2"/>
    <property type="match status" value="1"/>
</dbReference>
<feature type="region of interest" description="Disordered" evidence="5">
    <location>
        <begin position="127"/>
        <end position="336"/>
    </location>
</feature>
<dbReference type="CDD" id="cd09485">
    <property type="entry name" value="LIM_Eplin_alpha_beta"/>
    <property type="match status" value="1"/>
</dbReference>
<evidence type="ECO:0000256" key="5">
    <source>
        <dbReference type="SAM" id="MobiDB-lite"/>
    </source>
</evidence>